<keyword evidence="9" id="KW-1185">Reference proteome</keyword>
<evidence type="ECO:0000256" key="4">
    <source>
        <dbReference type="PIRSR" id="PIRSR000097-1"/>
    </source>
</evidence>
<organism evidence="8 9">
    <name type="scientific">Nonomuraea thailandensis</name>
    <dbReference type="NCBI Taxonomy" id="1188745"/>
    <lineage>
        <taxon>Bacteria</taxon>
        <taxon>Bacillati</taxon>
        <taxon>Actinomycetota</taxon>
        <taxon>Actinomycetes</taxon>
        <taxon>Streptosporangiales</taxon>
        <taxon>Streptosporangiaceae</taxon>
        <taxon>Nonomuraea</taxon>
    </lineage>
</organism>
<dbReference type="CDD" id="cd19133">
    <property type="entry name" value="AKR_AKR5F1"/>
    <property type="match status" value="1"/>
</dbReference>
<evidence type="ECO:0000256" key="1">
    <source>
        <dbReference type="ARBA" id="ARBA00007905"/>
    </source>
</evidence>
<gene>
    <name evidence="8" type="ORF">HD597_007068</name>
</gene>
<proteinExistence type="inferred from homology"/>
<dbReference type="SUPFAM" id="SSF51430">
    <property type="entry name" value="NAD(P)-linked oxidoreductase"/>
    <property type="match status" value="1"/>
</dbReference>
<evidence type="ECO:0000256" key="3">
    <source>
        <dbReference type="ARBA" id="ARBA00023002"/>
    </source>
</evidence>
<dbReference type="InterPro" id="IPR020471">
    <property type="entry name" value="AKR"/>
</dbReference>
<evidence type="ECO:0000313" key="9">
    <source>
        <dbReference type="Proteomes" id="UP001139648"/>
    </source>
</evidence>
<dbReference type="EMBL" id="JAMZEB010000002">
    <property type="protein sequence ID" value="MCP2360048.1"/>
    <property type="molecule type" value="Genomic_DNA"/>
</dbReference>
<accession>A0A9X2GSG4</accession>
<dbReference type="InterPro" id="IPR018170">
    <property type="entry name" value="Aldo/ket_reductase_CS"/>
</dbReference>
<dbReference type="InterPro" id="IPR023210">
    <property type="entry name" value="NADP_OxRdtase_dom"/>
</dbReference>
<dbReference type="Pfam" id="PF00248">
    <property type="entry name" value="Aldo_ket_red"/>
    <property type="match status" value="1"/>
</dbReference>
<dbReference type="AlphaFoldDB" id="A0A9X2GSG4"/>
<reference evidence="8" key="1">
    <citation type="submission" date="2022-06" db="EMBL/GenBank/DDBJ databases">
        <title>Sequencing the genomes of 1000 actinobacteria strains.</title>
        <authorList>
            <person name="Klenk H.-P."/>
        </authorList>
    </citation>
    <scope>NUCLEOTIDE SEQUENCE</scope>
    <source>
        <strain evidence="8">DSM 46694</strain>
    </source>
</reference>
<dbReference type="PANTHER" id="PTHR43827">
    <property type="entry name" value="2,5-DIKETO-D-GLUCONIC ACID REDUCTASE"/>
    <property type="match status" value="1"/>
</dbReference>
<sequence length="286" mass="32290">MTAQIPQVTLNNGVRMPLLGFGVFQIPAEQTERAVTDALAAGYRLFDTATAYENEAAVGRALAASGIAREELFITTKLWIQDYGQDSAMRAFDRSLDRLGLDHLDLYLLHQPFGDYYGAWRALEELNRASRIRAIGVSNFYPDRLADLITHNEIVPAVNQIETHVFFQRPDDHKLMREYGVQHESWGPLAEGGQGFFDNPALVDIARAHDKSVAQIALRWLVQREIVAIPKSVRPERMAENLDVFDFQLTTDDMARIAALDTGRSHIFDHHDPEKVTWLGGVRFDT</sequence>
<protein>
    <submittedName>
        <fullName evidence="8">2,5-diketo-D-gluconate reductase A</fullName>
        <ecNumber evidence="8">1.1.1.346</ecNumber>
    </submittedName>
</protein>
<dbReference type="RefSeq" id="WP_253747609.1">
    <property type="nucleotide sequence ID" value="NZ_BAABKA010000066.1"/>
</dbReference>
<feature type="active site" description="Proton donor" evidence="4">
    <location>
        <position position="52"/>
    </location>
</feature>
<feature type="binding site" evidence="5">
    <location>
        <position position="110"/>
    </location>
    <ligand>
        <name>substrate</name>
    </ligand>
</feature>
<dbReference type="Proteomes" id="UP001139648">
    <property type="component" value="Unassembled WGS sequence"/>
</dbReference>
<dbReference type="PIRSF" id="PIRSF000097">
    <property type="entry name" value="AKR"/>
    <property type="match status" value="1"/>
</dbReference>
<evidence type="ECO:0000259" key="7">
    <source>
        <dbReference type="Pfam" id="PF00248"/>
    </source>
</evidence>
<evidence type="ECO:0000256" key="6">
    <source>
        <dbReference type="PIRSR" id="PIRSR000097-3"/>
    </source>
</evidence>
<keyword evidence="2" id="KW-0521">NADP</keyword>
<name>A0A9X2GSG4_9ACTN</name>
<dbReference type="EC" id="1.1.1.346" evidence="8"/>
<evidence type="ECO:0000313" key="8">
    <source>
        <dbReference type="EMBL" id="MCP2360048.1"/>
    </source>
</evidence>
<evidence type="ECO:0000256" key="5">
    <source>
        <dbReference type="PIRSR" id="PIRSR000097-2"/>
    </source>
</evidence>
<dbReference type="GO" id="GO:0016616">
    <property type="term" value="F:oxidoreductase activity, acting on the CH-OH group of donors, NAD or NADP as acceptor"/>
    <property type="evidence" value="ECO:0007669"/>
    <property type="project" value="UniProtKB-ARBA"/>
</dbReference>
<keyword evidence="3 8" id="KW-0560">Oxidoreductase</keyword>
<dbReference type="PANTHER" id="PTHR43827:SF3">
    <property type="entry name" value="NADP-DEPENDENT OXIDOREDUCTASE DOMAIN-CONTAINING PROTEIN"/>
    <property type="match status" value="1"/>
</dbReference>
<evidence type="ECO:0000256" key="2">
    <source>
        <dbReference type="ARBA" id="ARBA00022857"/>
    </source>
</evidence>
<dbReference type="Gene3D" id="3.20.20.100">
    <property type="entry name" value="NADP-dependent oxidoreductase domain"/>
    <property type="match status" value="1"/>
</dbReference>
<dbReference type="InterPro" id="IPR036812">
    <property type="entry name" value="NAD(P)_OxRdtase_dom_sf"/>
</dbReference>
<comment type="caution">
    <text evidence="8">The sequence shown here is derived from an EMBL/GenBank/DDBJ whole genome shotgun (WGS) entry which is preliminary data.</text>
</comment>
<dbReference type="PROSITE" id="PS00062">
    <property type="entry name" value="ALDOKETO_REDUCTASE_2"/>
    <property type="match status" value="1"/>
</dbReference>
<dbReference type="PROSITE" id="PS00798">
    <property type="entry name" value="ALDOKETO_REDUCTASE_1"/>
    <property type="match status" value="1"/>
</dbReference>
<comment type="similarity">
    <text evidence="1">Belongs to the aldo/keto reductase family.</text>
</comment>
<feature type="domain" description="NADP-dependent oxidoreductase" evidence="7">
    <location>
        <begin position="25"/>
        <end position="261"/>
    </location>
</feature>
<dbReference type="PRINTS" id="PR00069">
    <property type="entry name" value="ALDKETRDTASE"/>
</dbReference>
<feature type="site" description="Lowers pKa of active site Tyr" evidence="6">
    <location>
        <position position="77"/>
    </location>
</feature>
<dbReference type="FunFam" id="3.20.20.100:FF:000015">
    <property type="entry name" value="Oxidoreductase, aldo/keto reductase family"/>
    <property type="match status" value="1"/>
</dbReference>